<dbReference type="PROSITE" id="PS51857">
    <property type="entry name" value="CSD_2"/>
    <property type="match status" value="1"/>
</dbReference>
<accession>A0ABP0MGD0</accession>
<dbReference type="InterPro" id="IPR012340">
    <property type="entry name" value="NA-bd_OB-fold"/>
</dbReference>
<dbReference type="PRINTS" id="PR00050">
    <property type="entry name" value="COLDSHOCK"/>
</dbReference>
<feature type="domain" description="CSD" evidence="1">
    <location>
        <begin position="33"/>
        <end position="98"/>
    </location>
</feature>
<evidence type="ECO:0000313" key="2">
    <source>
        <dbReference type="EMBL" id="CAK9050178.1"/>
    </source>
</evidence>
<name>A0ABP0MGD0_9DINO</name>
<dbReference type="SUPFAM" id="SSF50249">
    <property type="entry name" value="Nucleic acid-binding proteins"/>
    <property type="match status" value="1"/>
</dbReference>
<proteinExistence type="predicted"/>
<evidence type="ECO:0000313" key="3">
    <source>
        <dbReference type="Proteomes" id="UP001642464"/>
    </source>
</evidence>
<keyword evidence="3" id="KW-1185">Reference proteome</keyword>
<dbReference type="InterPro" id="IPR011129">
    <property type="entry name" value="CSD"/>
</dbReference>
<organism evidence="2 3">
    <name type="scientific">Durusdinium trenchii</name>
    <dbReference type="NCBI Taxonomy" id="1381693"/>
    <lineage>
        <taxon>Eukaryota</taxon>
        <taxon>Sar</taxon>
        <taxon>Alveolata</taxon>
        <taxon>Dinophyceae</taxon>
        <taxon>Suessiales</taxon>
        <taxon>Symbiodiniaceae</taxon>
        <taxon>Durusdinium</taxon>
    </lineage>
</organism>
<protein>
    <submittedName>
        <fullName evidence="2">Cold shock domain-containing protein 4 (AtCSP4) (Glycine-rich protein 2b) (AtGRP2b)</fullName>
    </submittedName>
</protein>
<dbReference type="EMBL" id="CAXAMM010021569">
    <property type="protein sequence ID" value="CAK9050178.1"/>
    <property type="molecule type" value="Genomic_DNA"/>
</dbReference>
<evidence type="ECO:0000259" key="1">
    <source>
        <dbReference type="PROSITE" id="PS51857"/>
    </source>
</evidence>
<sequence>MSTAAQRVCRPAGLLHRVARMPVAGVLCRHFGDKTGTVKFFDPQRGFGFIQSEGQDYFVHYSGIKSEGFRSLADGEEVEFNLEEDAKSGKKQCVEVTGIGGAPVRGSPRRDAE</sequence>
<comment type="caution">
    <text evidence="2">The sequence shown here is derived from an EMBL/GenBank/DDBJ whole genome shotgun (WGS) entry which is preliminary data.</text>
</comment>
<dbReference type="PANTHER" id="PTHR46565">
    <property type="entry name" value="COLD SHOCK DOMAIN PROTEIN 2"/>
    <property type="match status" value="1"/>
</dbReference>
<dbReference type="Gene3D" id="2.40.50.140">
    <property type="entry name" value="Nucleic acid-binding proteins"/>
    <property type="match status" value="1"/>
</dbReference>
<dbReference type="Proteomes" id="UP001642464">
    <property type="component" value="Unassembled WGS sequence"/>
</dbReference>
<reference evidence="2 3" key="1">
    <citation type="submission" date="2024-02" db="EMBL/GenBank/DDBJ databases">
        <authorList>
            <person name="Chen Y."/>
            <person name="Shah S."/>
            <person name="Dougan E. K."/>
            <person name="Thang M."/>
            <person name="Chan C."/>
        </authorList>
    </citation>
    <scope>NUCLEOTIDE SEQUENCE [LARGE SCALE GENOMIC DNA]</scope>
</reference>
<dbReference type="InterPro" id="IPR002059">
    <property type="entry name" value="CSP_DNA-bd"/>
</dbReference>
<dbReference type="PANTHER" id="PTHR46565:SF20">
    <property type="entry name" value="COLD SHOCK DOMAIN-CONTAINING PROTEIN 4"/>
    <property type="match status" value="1"/>
</dbReference>
<gene>
    <name evidence="2" type="ORF">SCF082_LOCUS27713</name>
</gene>
<dbReference type="Pfam" id="PF00313">
    <property type="entry name" value="CSD"/>
    <property type="match status" value="1"/>
</dbReference>
<dbReference type="SMART" id="SM00357">
    <property type="entry name" value="CSP"/>
    <property type="match status" value="1"/>
</dbReference>